<dbReference type="GeneID" id="27903630"/>
<evidence type="ECO:0000256" key="2">
    <source>
        <dbReference type="ARBA" id="ARBA00022559"/>
    </source>
</evidence>
<accession>M3D002</accession>
<dbReference type="InterPro" id="IPR036851">
    <property type="entry name" value="Chloroperoxidase-like_sf"/>
</dbReference>
<dbReference type="eggNOG" id="ENOG502S6CG">
    <property type="taxonomic scope" value="Eukaryota"/>
</dbReference>
<gene>
    <name evidence="10" type="ORF">SEPMUDRAFT_150946</name>
</gene>
<dbReference type="HOGENOM" id="CLU_029871_3_2_1"/>
<dbReference type="GO" id="GO:0046872">
    <property type="term" value="F:metal ion binding"/>
    <property type="evidence" value="ECO:0007669"/>
    <property type="project" value="UniProtKB-KW"/>
</dbReference>
<proteinExistence type="inferred from homology"/>
<evidence type="ECO:0000256" key="8">
    <source>
        <dbReference type="SAM" id="SignalP"/>
    </source>
</evidence>
<dbReference type="InterPro" id="IPR000028">
    <property type="entry name" value="Chloroperoxidase"/>
</dbReference>
<dbReference type="PANTHER" id="PTHR33577:SF1">
    <property type="entry name" value="HEME HALOPEROXIDASE FAMILY PROFILE DOMAIN-CONTAINING PROTEIN"/>
    <property type="match status" value="1"/>
</dbReference>
<evidence type="ECO:0000256" key="1">
    <source>
        <dbReference type="ARBA" id="ARBA00001970"/>
    </source>
</evidence>
<sequence length="421" mass="44539">MKSFAVTGLLASTAAAFPAAVLNAIADGSLKAPAELTARAAIASPQGVGALPLTPPPFDAAAQYVSNQGDNKFIAPGPGDERGECPGLNALANHGYLPRNGIATIQQLVDATEKGFGMARDLGGFLALYGAIVDGNGRGWSIGGVPRTGILGSHNNYETDSSPLKSDLSQYGSNTKLVMSQFFSLYNRQPDASTANYNLEVLRDFRKERYYESIAKNPNFAYLPFSGIEVSQAAFTFIYRFMANKSAENPEGILNKEVLKSFMSISGPEDNLKWTPGNERIPDNWYKRNPSDEYSVPYFEADILYFAETVPEVLGLGCNKGAVNTFSPIDPSQLTSGAYTAQQIAKSPLCFAAAFAKVEIPLITGLATSSLGPLNTLLDGLTTGMNCAKIGPVNQTALTACPGFSLYGGPTAPVAPGAIQS</sequence>
<dbReference type="Pfam" id="PF01328">
    <property type="entry name" value="Peroxidase_2"/>
    <property type="match status" value="1"/>
</dbReference>
<keyword evidence="6" id="KW-0408">Iron</keyword>
<protein>
    <recommendedName>
        <fullName evidence="9">Heme haloperoxidase family profile domain-containing protein</fullName>
    </recommendedName>
</protein>
<evidence type="ECO:0000313" key="10">
    <source>
        <dbReference type="EMBL" id="EMF09818.1"/>
    </source>
</evidence>
<comment type="cofactor">
    <cofactor evidence="1">
        <name>heme b</name>
        <dbReference type="ChEBI" id="CHEBI:60344"/>
    </cofactor>
</comment>
<feature type="signal peptide" evidence="8">
    <location>
        <begin position="1"/>
        <end position="16"/>
    </location>
</feature>
<evidence type="ECO:0000313" key="11">
    <source>
        <dbReference type="Proteomes" id="UP000016931"/>
    </source>
</evidence>
<keyword evidence="3" id="KW-0349">Heme</keyword>
<name>M3D002_SPHMS</name>
<feature type="chain" id="PRO_5004032729" description="Heme haloperoxidase family profile domain-containing protein" evidence="8">
    <location>
        <begin position="17"/>
        <end position="421"/>
    </location>
</feature>
<keyword evidence="11" id="KW-1185">Reference proteome</keyword>
<evidence type="ECO:0000259" key="9">
    <source>
        <dbReference type="PROSITE" id="PS51405"/>
    </source>
</evidence>
<organism evidence="10 11">
    <name type="scientific">Sphaerulina musiva (strain SO2202)</name>
    <name type="common">Poplar stem canker fungus</name>
    <name type="synonym">Septoria musiva</name>
    <dbReference type="NCBI Taxonomy" id="692275"/>
    <lineage>
        <taxon>Eukaryota</taxon>
        <taxon>Fungi</taxon>
        <taxon>Dikarya</taxon>
        <taxon>Ascomycota</taxon>
        <taxon>Pezizomycotina</taxon>
        <taxon>Dothideomycetes</taxon>
        <taxon>Dothideomycetidae</taxon>
        <taxon>Mycosphaerellales</taxon>
        <taxon>Mycosphaerellaceae</taxon>
        <taxon>Sphaerulina</taxon>
    </lineage>
</organism>
<evidence type="ECO:0000256" key="4">
    <source>
        <dbReference type="ARBA" id="ARBA00022723"/>
    </source>
</evidence>
<dbReference type="Proteomes" id="UP000016931">
    <property type="component" value="Unassembled WGS sequence"/>
</dbReference>
<dbReference type="SUPFAM" id="SSF47571">
    <property type="entry name" value="Cloroperoxidase"/>
    <property type="match status" value="1"/>
</dbReference>
<dbReference type="PANTHER" id="PTHR33577">
    <property type="entry name" value="STERIGMATOCYSTIN BIOSYNTHESIS PEROXIDASE STCC-RELATED"/>
    <property type="match status" value="1"/>
</dbReference>
<dbReference type="EMBL" id="KB456268">
    <property type="protein sequence ID" value="EMF09818.1"/>
    <property type="molecule type" value="Genomic_DNA"/>
</dbReference>
<reference evidence="10 11" key="1">
    <citation type="journal article" date="2012" name="PLoS Pathog.">
        <title>Diverse lifestyles and strategies of plant pathogenesis encoded in the genomes of eighteen Dothideomycetes fungi.</title>
        <authorList>
            <person name="Ohm R.A."/>
            <person name="Feau N."/>
            <person name="Henrissat B."/>
            <person name="Schoch C.L."/>
            <person name="Horwitz B.A."/>
            <person name="Barry K.W."/>
            <person name="Condon B.J."/>
            <person name="Copeland A.C."/>
            <person name="Dhillon B."/>
            <person name="Glaser F."/>
            <person name="Hesse C.N."/>
            <person name="Kosti I."/>
            <person name="LaButti K."/>
            <person name="Lindquist E.A."/>
            <person name="Lucas S."/>
            <person name="Salamov A.A."/>
            <person name="Bradshaw R.E."/>
            <person name="Ciuffetti L."/>
            <person name="Hamelin R.C."/>
            <person name="Kema G.H.J."/>
            <person name="Lawrence C."/>
            <person name="Scott J.A."/>
            <person name="Spatafora J.W."/>
            <person name="Turgeon B.G."/>
            <person name="de Wit P.J.G.M."/>
            <person name="Zhong S."/>
            <person name="Goodwin S.B."/>
            <person name="Grigoriev I.V."/>
        </authorList>
    </citation>
    <scope>NUCLEOTIDE SEQUENCE [LARGE SCALE GENOMIC DNA]</scope>
    <source>
        <strain evidence="10 11">SO2202</strain>
    </source>
</reference>
<keyword evidence="2" id="KW-0575">Peroxidase</keyword>
<keyword evidence="5" id="KW-0560">Oxidoreductase</keyword>
<dbReference type="PROSITE" id="PS51405">
    <property type="entry name" value="HEME_HALOPEROXIDASE"/>
    <property type="match status" value="1"/>
</dbReference>
<comment type="similarity">
    <text evidence="7">Belongs to the chloroperoxidase family.</text>
</comment>
<evidence type="ECO:0000256" key="6">
    <source>
        <dbReference type="ARBA" id="ARBA00023004"/>
    </source>
</evidence>
<dbReference type="OMA" id="WYKRNPS"/>
<keyword evidence="4" id="KW-0479">Metal-binding</keyword>
<feature type="domain" description="Heme haloperoxidase family profile" evidence="9">
    <location>
        <begin position="69"/>
        <end position="305"/>
    </location>
</feature>
<evidence type="ECO:0000256" key="3">
    <source>
        <dbReference type="ARBA" id="ARBA00022617"/>
    </source>
</evidence>
<evidence type="ECO:0000256" key="7">
    <source>
        <dbReference type="ARBA" id="ARBA00025795"/>
    </source>
</evidence>
<dbReference type="AlphaFoldDB" id="M3D002"/>
<keyword evidence="8" id="KW-0732">Signal</keyword>
<dbReference type="OrthoDB" id="407298at2759"/>
<dbReference type="RefSeq" id="XP_016757939.1">
    <property type="nucleotide sequence ID" value="XM_016906493.1"/>
</dbReference>
<dbReference type="GO" id="GO:0004601">
    <property type="term" value="F:peroxidase activity"/>
    <property type="evidence" value="ECO:0007669"/>
    <property type="project" value="UniProtKB-KW"/>
</dbReference>
<dbReference type="Gene3D" id="1.10.489.10">
    <property type="entry name" value="Chloroperoxidase-like"/>
    <property type="match status" value="1"/>
</dbReference>
<evidence type="ECO:0000256" key="5">
    <source>
        <dbReference type="ARBA" id="ARBA00023002"/>
    </source>
</evidence>